<dbReference type="PANTHER" id="PTHR46796">
    <property type="entry name" value="HTH-TYPE TRANSCRIPTIONAL ACTIVATOR RHAS-RELATED"/>
    <property type="match status" value="1"/>
</dbReference>
<feature type="domain" description="HTH araC/xylS-type" evidence="4">
    <location>
        <begin position="156"/>
        <end position="258"/>
    </location>
</feature>
<gene>
    <name evidence="5" type="ORF">FBD94_06680</name>
</gene>
<dbReference type="InterPro" id="IPR009057">
    <property type="entry name" value="Homeodomain-like_sf"/>
</dbReference>
<dbReference type="PROSITE" id="PS01124">
    <property type="entry name" value="HTH_ARAC_FAMILY_2"/>
    <property type="match status" value="1"/>
</dbReference>
<organism evidence="5 6">
    <name type="scientific">Pedobacter hiemivivus</name>
    <dbReference type="NCBI Taxonomy" id="2530454"/>
    <lineage>
        <taxon>Bacteria</taxon>
        <taxon>Pseudomonadati</taxon>
        <taxon>Bacteroidota</taxon>
        <taxon>Sphingobacteriia</taxon>
        <taxon>Sphingobacteriales</taxon>
        <taxon>Sphingobacteriaceae</taxon>
        <taxon>Pedobacter</taxon>
    </lineage>
</organism>
<proteinExistence type="predicted"/>
<dbReference type="Proteomes" id="UP000309594">
    <property type="component" value="Unassembled WGS sequence"/>
</dbReference>
<dbReference type="Pfam" id="PF20240">
    <property type="entry name" value="DUF6597"/>
    <property type="match status" value="1"/>
</dbReference>
<dbReference type="GO" id="GO:0003700">
    <property type="term" value="F:DNA-binding transcription factor activity"/>
    <property type="evidence" value="ECO:0007669"/>
    <property type="project" value="InterPro"/>
</dbReference>
<reference evidence="5 6" key="1">
    <citation type="submission" date="2019-04" db="EMBL/GenBank/DDBJ databases">
        <title>Pedobacter sp. RP-1-16 sp. nov., isolated from Arctic soil.</title>
        <authorList>
            <person name="Dahal R.H."/>
            <person name="Kim D.-U."/>
        </authorList>
    </citation>
    <scope>NUCLEOTIDE SEQUENCE [LARGE SCALE GENOMIC DNA]</scope>
    <source>
        <strain evidence="5 6">RP-1-16</strain>
    </source>
</reference>
<dbReference type="GO" id="GO:0043565">
    <property type="term" value="F:sequence-specific DNA binding"/>
    <property type="evidence" value="ECO:0007669"/>
    <property type="project" value="InterPro"/>
</dbReference>
<dbReference type="SMART" id="SM00342">
    <property type="entry name" value="HTH_ARAC"/>
    <property type="match status" value="1"/>
</dbReference>
<dbReference type="EMBL" id="SWDX01000002">
    <property type="protein sequence ID" value="TKC64020.1"/>
    <property type="molecule type" value="Genomic_DNA"/>
</dbReference>
<dbReference type="Pfam" id="PF12833">
    <property type="entry name" value="HTH_18"/>
    <property type="match status" value="1"/>
</dbReference>
<dbReference type="InterPro" id="IPR050204">
    <property type="entry name" value="AraC_XylS_family_regulators"/>
</dbReference>
<keyword evidence="1" id="KW-0805">Transcription regulation</keyword>
<dbReference type="RefSeq" id="WP_136879563.1">
    <property type="nucleotide sequence ID" value="NZ_SWDX01000002.1"/>
</dbReference>
<sequence>MKFREIQPPLFLKDYVRYFWVLESSDVGELPKTFGAIADGSPGIIFQQSEHGSFYQDHKELPSVFLYGQTTRYTQLHSPGSFRTIGVYFYPHALKSIFGFNAAELTNSCLDVDLISTTQFSQLSERLLNTPEPEGQINVLSAYLLSQIEKNKRFEDPISQYAVAEMLKVNGAIDLKLLQADLKTTERSFERRFKYDVGISPKLLSRIIRFQASMELLRSNKYNKLSDIAFENNYADQSHFIRSFKEFAGISPNQYQKQYTELVENFPEMKS</sequence>
<keyword evidence="3" id="KW-0804">Transcription</keyword>
<accession>A0A4U1GLX5</accession>
<evidence type="ECO:0000259" key="4">
    <source>
        <dbReference type="PROSITE" id="PS01124"/>
    </source>
</evidence>
<comment type="caution">
    <text evidence="5">The sequence shown here is derived from an EMBL/GenBank/DDBJ whole genome shotgun (WGS) entry which is preliminary data.</text>
</comment>
<evidence type="ECO:0000313" key="6">
    <source>
        <dbReference type="Proteomes" id="UP000309594"/>
    </source>
</evidence>
<evidence type="ECO:0000256" key="1">
    <source>
        <dbReference type="ARBA" id="ARBA00023015"/>
    </source>
</evidence>
<evidence type="ECO:0000313" key="5">
    <source>
        <dbReference type="EMBL" id="TKC64020.1"/>
    </source>
</evidence>
<dbReference type="PANTHER" id="PTHR46796:SF13">
    <property type="entry name" value="HTH-TYPE TRANSCRIPTIONAL ACTIVATOR RHAS"/>
    <property type="match status" value="1"/>
</dbReference>
<dbReference type="InterPro" id="IPR018060">
    <property type="entry name" value="HTH_AraC"/>
</dbReference>
<dbReference type="AlphaFoldDB" id="A0A4U1GLX5"/>
<evidence type="ECO:0000256" key="3">
    <source>
        <dbReference type="ARBA" id="ARBA00023163"/>
    </source>
</evidence>
<keyword evidence="2" id="KW-0238">DNA-binding</keyword>
<dbReference type="InterPro" id="IPR046532">
    <property type="entry name" value="DUF6597"/>
</dbReference>
<protein>
    <submittedName>
        <fullName evidence="5">AraC family transcriptional regulator</fullName>
    </submittedName>
</protein>
<dbReference type="Gene3D" id="1.10.10.60">
    <property type="entry name" value="Homeodomain-like"/>
    <property type="match status" value="1"/>
</dbReference>
<name>A0A4U1GLX5_9SPHI</name>
<evidence type="ECO:0000256" key="2">
    <source>
        <dbReference type="ARBA" id="ARBA00023125"/>
    </source>
</evidence>
<dbReference type="SUPFAM" id="SSF46689">
    <property type="entry name" value="Homeodomain-like"/>
    <property type="match status" value="1"/>
</dbReference>